<dbReference type="AlphaFoldDB" id="J9G1A9"/>
<reference evidence="1" key="1">
    <citation type="journal article" date="2012" name="PLoS ONE">
        <title>Gene sets for utilization of primary and secondary nutrition supplies in the distal gut of endangered iberian lynx.</title>
        <authorList>
            <person name="Alcaide M."/>
            <person name="Messina E."/>
            <person name="Richter M."/>
            <person name="Bargiela R."/>
            <person name="Peplies J."/>
            <person name="Huws S.A."/>
            <person name="Newbold C.J."/>
            <person name="Golyshin P.N."/>
            <person name="Simon M.A."/>
            <person name="Lopez G."/>
            <person name="Yakimov M.M."/>
            <person name="Ferrer M."/>
        </authorList>
    </citation>
    <scope>NUCLEOTIDE SEQUENCE</scope>
</reference>
<protein>
    <submittedName>
        <fullName evidence="1">Uncharacterized protein</fullName>
    </submittedName>
</protein>
<sequence>MISVGCFSRKEQYIGLDDVDGKAMFGFILAVLLPVGGKVLQVIDAFLLETFCHKSLNKLQGERHQGVVCNTLGAVFIVKDVIAIEKPQKQRGSNTLVAIAEGIILGDKVKQHGCLRTSHAAGESPPWHFRKWHERLPGVWSFLSSILDSRNGQAYRVHKYSPLQH</sequence>
<gene>
    <name evidence="1" type="ORF">EVA_11284</name>
</gene>
<proteinExistence type="predicted"/>
<comment type="caution">
    <text evidence="1">The sequence shown here is derived from an EMBL/GenBank/DDBJ whole genome shotgun (WGS) entry which is preliminary data.</text>
</comment>
<name>J9G1A9_9ZZZZ</name>
<evidence type="ECO:0000313" key="1">
    <source>
        <dbReference type="EMBL" id="EJX00614.1"/>
    </source>
</evidence>
<accession>J9G1A9</accession>
<dbReference type="EMBL" id="AMCI01003305">
    <property type="protein sequence ID" value="EJX00614.1"/>
    <property type="molecule type" value="Genomic_DNA"/>
</dbReference>
<organism evidence="1">
    <name type="scientific">gut metagenome</name>
    <dbReference type="NCBI Taxonomy" id="749906"/>
    <lineage>
        <taxon>unclassified sequences</taxon>
        <taxon>metagenomes</taxon>
        <taxon>organismal metagenomes</taxon>
    </lineage>
</organism>